<keyword evidence="3" id="KW-1185">Reference proteome</keyword>
<dbReference type="AlphaFoldDB" id="A0A4R6P6K2"/>
<sequence length="145" mass="16775">MDLKRRLLPIAIALVLIAMVFISWTPNWESGEFIRSTKPYVNFEYQFDTTETRTLSEVAEDIDNRLEVRHEWHKVGDREAQYDVVIALVERDGAIQIDATLHRNDKRFDHIVVRGQSEVKNELVGRLVGLLTDRIESSHQAADSE</sequence>
<dbReference type="OrthoDB" id="6238369at2"/>
<accession>A0A4R6P6K2</accession>
<reference evidence="2 3" key="1">
    <citation type="submission" date="2019-03" db="EMBL/GenBank/DDBJ databases">
        <title>Freshwater and sediment microbial communities from various areas in North America, analyzing microbe dynamics in response to fracking.</title>
        <authorList>
            <person name="Lamendella R."/>
        </authorList>
    </citation>
    <scope>NUCLEOTIDE SEQUENCE [LARGE SCALE GENOMIC DNA]</scope>
    <source>
        <strain evidence="2 3">18_TX</strain>
    </source>
</reference>
<name>A0A4R6P6K2_9GAMM</name>
<proteinExistence type="predicted"/>
<dbReference type="EMBL" id="SNXI01000007">
    <property type="protein sequence ID" value="TDP33231.1"/>
    <property type="molecule type" value="Genomic_DNA"/>
</dbReference>
<dbReference type="Proteomes" id="UP000295531">
    <property type="component" value="Unassembled WGS sequence"/>
</dbReference>
<evidence type="ECO:0000256" key="1">
    <source>
        <dbReference type="SAM" id="Phobius"/>
    </source>
</evidence>
<keyword evidence="1" id="KW-1133">Transmembrane helix</keyword>
<organism evidence="2 3">
    <name type="scientific">Idiomarina aquatica</name>
    <dbReference type="NCBI Taxonomy" id="1327752"/>
    <lineage>
        <taxon>Bacteria</taxon>
        <taxon>Pseudomonadati</taxon>
        <taxon>Pseudomonadota</taxon>
        <taxon>Gammaproteobacteria</taxon>
        <taxon>Alteromonadales</taxon>
        <taxon>Idiomarinaceae</taxon>
        <taxon>Idiomarina</taxon>
    </lineage>
</organism>
<evidence type="ECO:0008006" key="4">
    <source>
        <dbReference type="Google" id="ProtNLM"/>
    </source>
</evidence>
<evidence type="ECO:0000313" key="2">
    <source>
        <dbReference type="EMBL" id="TDP33231.1"/>
    </source>
</evidence>
<dbReference type="RefSeq" id="WP_133539541.1">
    <property type="nucleotide sequence ID" value="NZ_SNXI01000007.1"/>
</dbReference>
<evidence type="ECO:0000313" key="3">
    <source>
        <dbReference type="Proteomes" id="UP000295531"/>
    </source>
</evidence>
<keyword evidence="1" id="KW-0812">Transmembrane</keyword>
<keyword evidence="1" id="KW-0472">Membrane</keyword>
<feature type="transmembrane region" description="Helical" evidence="1">
    <location>
        <begin position="7"/>
        <end position="25"/>
    </location>
</feature>
<gene>
    <name evidence="2" type="ORF">DEU29_10750</name>
</gene>
<protein>
    <recommendedName>
        <fullName evidence="4">Signaling protein</fullName>
    </recommendedName>
</protein>
<comment type="caution">
    <text evidence="2">The sequence shown here is derived from an EMBL/GenBank/DDBJ whole genome shotgun (WGS) entry which is preliminary data.</text>
</comment>